<feature type="region of interest" description="Disordered" evidence="1">
    <location>
        <begin position="499"/>
        <end position="522"/>
    </location>
</feature>
<feature type="region of interest" description="Disordered" evidence="1">
    <location>
        <begin position="170"/>
        <end position="192"/>
    </location>
</feature>
<keyword evidence="2" id="KW-0406">Ion transport</keyword>
<dbReference type="GO" id="GO:0005814">
    <property type="term" value="C:centriole"/>
    <property type="evidence" value="ECO:0007669"/>
    <property type="project" value="TreeGrafter"/>
</dbReference>
<organism evidence="2 3">
    <name type="scientific">Amphibalanus amphitrite</name>
    <name type="common">Striped barnacle</name>
    <name type="synonym">Balanus amphitrite</name>
    <dbReference type="NCBI Taxonomy" id="1232801"/>
    <lineage>
        <taxon>Eukaryota</taxon>
        <taxon>Metazoa</taxon>
        <taxon>Ecdysozoa</taxon>
        <taxon>Arthropoda</taxon>
        <taxon>Crustacea</taxon>
        <taxon>Multicrustacea</taxon>
        <taxon>Cirripedia</taxon>
        <taxon>Thoracica</taxon>
        <taxon>Thoracicalcarea</taxon>
        <taxon>Balanomorpha</taxon>
        <taxon>Balanoidea</taxon>
        <taxon>Balanidae</taxon>
        <taxon>Amphibalaninae</taxon>
        <taxon>Amphibalanus</taxon>
    </lineage>
</organism>
<feature type="compositionally biased region" description="Basic and acidic residues" evidence="1">
    <location>
        <begin position="513"/>
        <end position="522"/>
    </location>
</feature>
<evidence type="ECO:0000313" key="3">
    <source>
        <dbReference type="Proteomes" id="UP000440578"/>
    </source>
</evidence>
<dbReference type="GO" id="GO:0060271">
    <property type="term" value="P:cilium assembly"/>
    <property type="evidence" value="ECO:0007669"/>
    <property type="project" value="TreeGrafter"/>
</dbReference>
<protein>
    <submittedName>
        <fullName evidence="2">Sodium channel and clathrin linker 1</fullName>
    </submittedName>
</protein>
<dbReference type="PANTHER" id="PTHR35970">
    <property type="entry name" value="SODIUM CHANNEL AND CLATHRIN LINKER 1"/>
    <property type="match status" value="1"/>
</dbReference>
<evidence type="ECO:0000256" key="1">
    <source>
        <dbReference type="SAM" id="MobiDB-lite"/>
    </source>
</evidence>
<sequence>MMKQAARSRDVVLLPLKEEYEETIASLKSEIGKFWDELERLQAQVGEVTAENETLTAQLAEATRCSPAAAAAAGPSGAGGAADSGTRDHQLQLDLAVKERDSAVQLWQASVKEVERLEAALSAARTDGSDQRWQRYTEQIRSQYARAVSTVTAELARQREEAERSAAALAAAEEAARSAEDGVGQPPSAGDVADLEASLGRLADEAGLRTRQEVDAVREQGNKRLAELAEKLQQKDAEEVEHQQLMERLLRDKKKIESEYERLKEEHDRCRSGEAQCAALQELTERLSRLEDARIQAEATAAELTRKLTSAQARHAVELERAAEDAAERQRRLAELSDTCDELIHQKRALTEELAAARTQQDAELAAATERRRELERTVSSLEQKLRQKERLLSVEIHSFETDHEHTKVELRQQLTEQQQMSAKWRRELLSVTEQTERRVADMRRVERDLARRITELEDELREVSGHRLEAEEDAKRYKYRVRELELRVQTAEKRFLTVRSETRRVSPSAAARDPRRHQLED</sequence>
<dbReference type="GO" id="GO:0034220">
    <property type="term" value="P:monoatomic ion transmembrane transport"/>
    <property type="evidence" value="ECO:0007669"/>
    <property type="project" value="UniProtKB-KW"/>
</dbReference>
<evidence type="ECO:0000313" key="2">
    <source>
        <dbReference type="EMBL" id="KAF0294130.1"/>
    </source>
</evidence>
<comment type="caution">
    <text evidence="2">The sequence shown here is derived from an EMBL/GenBank/DDBJ whole genome shotgun (WGS) entry which is preliminary data.</text>
</comment>
<gene>
    <name evidence="2" type="primary">SCLT1</name>
    <name evidence="2" type="ORF">FJT64_008184</name>
</gene>
<reference evidence="2 3" key="1">
    <citation type="submission" date="2019-07" db="EMBL/GenBank/DDBJ databases">
        <title>Draft genome assembly of a fouling barnacle, Amphibalanus amphitrite (Darwin, 1854): The first reference genome for Thecostraca.</title>
        <authorList>
            <person name="Kim W."/>
        </authorList>
    </citation>
    <scope>NUCLEOTIDE SEQUENCE [LARGE SCALE GENOMIC DNA]</scope>
    <source>
        <strain evidence="2">SNU_AA5</strain>
        <tissue evidence="2">Soma without cirri and trophi</tissue>
    </source>
</reference>
<dbReference type="OrthoDB" id="10264063at2759"/>
<dbReference type="AlphaFoldDB" id="A0A6A4VRT9"/>
<keyword evidence="2" id="KW-0407">Ion channel</keyword>
<dbReference type="InterPro" id="IPR038911">
    <property type="entry name" value="SCLT1"/>
</dbReference>
<keyword evidence="3" id="KW-1185">Reference proteome</keyword>
<dbReference type="GO" id="GO:0045162">
    <property type="term" value="P:clustering of voltage-gated sodium channels"/>
    <property type="evidence" value="ECO:0007669"/>
    <property type="project" value="InterPro"/>
</dbReference>
<dbReference type="PANTHER" id="PTHR35970:SF1">
    <property type="entry name" value="SODIUM CHANNEL AND CLATHRIN LINKER 1"/>
    <property type="match status" value="1"/>
</dbReference>
<dbReference type="Proteomes" id="UP000440578">
    <property type="component" value="Unassembled WGS sequence"/>
</dbReference>
<dbReference type="EMBL" id="VIIS01001703">
    <property type="protein sequence ID" value="KAF0294130.1"/>
    <property type="molecule type" value="Genomic_DNA"/>
</dbReference>
<accession>A0A6A4VRT9</accession>
<name>A0A6A4VRT9_AMPAM</name>
<keyword evidence="2" id="KW-0813">Transport</keyword>
<proteinExistence type="predicted"/>